<dbReference type="HOGENOM" id="CLU_094691_2_1_6"/>
<dbReference type="SUPFAM" id="SSF81343">
    <property type="entry name" value="Fumarate reductase respiratory complex transmembrane subunits"/>
    <property type="match status" value="1"/>
</dbReference>
<evidence type="ECO:0000256" key="9">
    <source>
        <dbReference type="ARBA" id="ARBA00023004"/>
    </source>
</evidence>
<evidence type="ECO:0000313" key="15">
    <source>
        <dbReference type="Proteomes" id="UP000061704"/>
    </source>
</evidence>
<feature type="binding site" description="axial binding residue" evidence="12">
    <location>
        <position position="83"/>
    </location>
    <ligand>
        <name>heme</name>
        <dbReference type="ChEBI" id="CHEBI:30413"/>
        <note>ligand shared with second transmembrane subunit</note>
    </ligand>
    <ligandPart>
        <name>Fe</name>
        <dbReference type="ChEBI" id="CHEBI:18248"/>
    </ligandPart>
</feature>
<evidence type="ECO:0000256" key="11">
    <source>
        <dbReference type="ARBA" id="ARBA00025912"/>
    </source>
</evidence>
<evidence type="ECO:0000256" key="8">
    <source>
        <dbReference type="ARBA" id="ARBA00022989"/>
    </source>
</evidence>
<dbReference type="PROSITE" id="PS01000">
    <property type="entry name" value="SDH_CYT_1"/>
    <property type="match status" value="1"/>
</dbReference>
<comment type="cofactor">
    <cofactor evidence="12">
        <name>heme</name>
        <dbReference type="ChEBI" id="CHEBI:30413"/>
    </cofactor>
    <text evidence="12">The heme is bound between the two transmembrane subunits.</text>
</comment>
<accession>C5WDD4</accession>
<evidence type="ECO:0000256" key="10">
    <source>
        <dbReference type="ARBA" id="ARBA00023136"/>
    </source>
</evidence>
<dbReference type="GO" id="GO:0006099">
    <property type="term" value="P:tricarboxylic acid cycle"/>
    <property type="evidence" value="ECO:0007669"/>
    <property type="project" value="InterPro"/>
</dbReference>
<feature type="transmembrane region" description="Helical" evidence="13">
    <location>
        <begin position="107"/>
        <end position="127"/>
    </location>
</feature>
<dbReference type="GO" id="GO:0005886">
    <property type="term" value="C:plasma membrane"/>
    <property type="evidence" value="ECO:0007669"/>
    <property type="project" value="TreeGrafter"/>
</dbReference>
<dbReference type="Gene3D" id="1.20.1300.10">
    <property type="entry name" value="Fumarate reductase/succinate dehydrogenase, transmembrane subunit"/>
    <property type="match status" value="1"/>
</dbReference>
<protein>
    <recommendedName>
        <fullName evidence="4">Succinate dehydrogenase cytochrome b556 subunit</fullName>
    </recommendedName>
</protein>
<dbReference type="PROSITE" id="PS01001">
    <property type="entry name" value="SDH_CYT_2"/>
    <property type="match status" value="1"/>
</dbReference>
<keyword evidence="9 12" id="KW-0408">Iron</keyword>
<dbReference type="Pfam" id="PF01127">
    <property type="entry name" value="Sdh_cyt"/>
    <property type="match status" value="1"/>
</dbReference>
<evidence type="ECO:0000256" key="7">
    <source>
        <dbReference type="ARBA" id="ARBA00022723"/>
    </source>
</evidence>
<dbReference type="GO" id="GO:0046872">
    <property type="term" value="F:metal ion binding"/>
    <property type="evidence" value="ECO:0007669"/>
    <property type="project" value="UniProtKB-KW"/>
</dbReference>
<proteinExistence type="inferred from homology"/>
<dbReference type="InterPro" id="IPR034804">
    <property type="entry name" value="SQR/QFR_C/D"/>
</dbReference>
<dbReference type="PANTHER" id="PTHR10978">
    <property type="entry name" value="SUCCINATE DEHYDROGENASE CYTOCHROME B560 SUBUNIT"/>
    <property type="match status" value="1"/>
</dbReference>
<evidence type="ECO:0000256" key="2">
    <source>
        <dbReference type="ARBA" id="ARBA00004141"/>
    </source>
</evidence>
<evidence type="ECO:0000313" key="14">
    <source>
        <dbReference type="EMBL" id="BAH83340.1"/>
    </source>
</evidence>
<evidence type="ECO:0000256" key="4">
    <source>
        <dbReference type="ARBA" id="ARBA00020076"/>
    </source>
</evidence>
<dbReference type="Proteomes" id="UP000061704">
    <property type="component" value="Chromosome"/>
</dbReference>
<dbReference type="InterPro" id="IPR014314">
    <property type="entry name" value="Succ_DH_cytb556"/>
</dbReference>
<dbReference type="PIRSF" id="PIRSF000178">
    <property type="entry name" value="SDH_cyt_b560"/>
    <property type="match status" value="1"/>
</dbReference>
<gene>
    <name evidence="14" type="primary">sdhC</name>
    <name evidence="14" type="ORF">ICMP_489</name>
</gene>
<keyword evidence="5 12" id="KW-0349">Heme</keyword>
<evidence type="ECO:0000256" key="13">
    <source>
        <dbReference type="SAM" id="Phobius"/>
    </source>
</evidence>
<evidence type="ECO:0000256" key="1">
    <source>
        <dbReference type="ARBA" id="ARBA00004050"/>
    </source>
</evidence>
<sequence length="128" mass="14538">MAKVKKQRPINLDIKTIHFPITAIFSILHRITGVINVFTFGFLMLLLDKSLSSPESFIKISVFMSNFFVKGVLWSLLTALIYHAIGGIRHMLMDFGYLEETLLMGKISANIVFIVTFIFSIIVGIIIW</sequence>
<dbReference type="CDD" id="cd03499">
    <property type="entry name" value="SQR_TypeC_SdhC"/>
    <property type="match status" value="1"/>
</dbReference>
<keyword evidence="10 13" id="KW-0472">Membrane</keyword>
<feature type="transmembrane region" description="Helical" evidence="13">
    <location>
        <begin position="21"/>
        <end position="47"/>
    </location>
</feature>
<dbReference type="GO" id="GO:0009055">
    <property type="term" value="F:electron transfer activity"/>
    <property type="evidence" value="ECO:0007669"/>
    <property type="project" value="InterPro"/>
</dbReference>
<keyword evidence="15" id="KW-1185">Reference proteome</keyword>
<keyword evidence="8 13" id="KW-1133">Transmembrane helix</keyword>
<reference evidence="14 15" key="1">
    <citation type="journal article" date="2011" name="Genome Biol. Evol.">
        <title>Reductive evolution of bacterial genome in insect gut environment.</title>
        <authorList>
            <person name="Nikoh N."/>
            <person name="Hosokawa T."/>
            <person name="Ohshima K."/>
            <person name="Hattori M."/>
            <person name="Fukatsu T."/>
        </authorList>
    </citation>
    <scope>NUCLEOTIDE SEQUENCE [LARGE SCALE GENOMIC DNA]</scope>
    <source>
        <strain evidence="14 15">Mpkobe</strain>
    </source>
</reference>
<feature type="transmembrane region" description="Helical" evidence="13">
    <location>
        <begin position="67"/>
        <end position="86"/>
    </location>
</feature>
<evidence type="ECO:0000256" key="12">
    <source>
        <dbReference type="PIRSR" id="PIRSR000178-1"/>
    </source>
</evidence>
<dbReference type="NCBIfam" id="TIGR02970">
    <property type="entry name" value="succ_dehyd_cytB"/>
    <property type="match status" value="1"/>
</dbReference>
<evidence type="ECO:0000256" key="6">
    <source>
        <dbReference type="ARBA" id="ARBA00022692"/>
    </source>
</evidence>
<evidence type="ECO:0000256" key="3">
    <source>
        <dbReference type="ARBA" id="ARBA00007244"/>
    </source>
</evidence>
<evidence type="ECO:0000256" key="5">
    <source>
        <dbReference type="ARBA" id="ARBA00022617"/>
    </source>
</evidence>
<comment type="function">
    <text evidence="1">Membrane-anchoring subunit of succinate dehydrogenase (SDH).</text>
</comment>
<dbReference type="InterPro" id="IPR018495">
    <property type="entry name" value="Succ_DH_cyt_bsu_CS"/>
</dbReference>
<organism evidence="14 15">
    <name type="scientific">Candidatus Ishikawaella capsulata Mpkobe</name>
    <dbReference type="NCBI Taxonomy" id="476281"/>
    <lineage>
        <taxon>Bacteria</taxon>
        <taxon>Pseudomonadati</taxon>
        <taxon>Pseudomonadota</taxon>
        <taxon>Gammaproteobacteria</taxon>
        <taxon>Enterobacterales</taxon>
        <taxon>Enterobacteriaceae</taxon>
        <taxon>Candidatus Ishikawella</taxon>
    </lineage>
</organism>
<comment type="similarity">
    <text evidence="3">Belongs to the cytochrome b560 family.</text>
</comment>
<dbReference type="AlphaFoldDB" id="C5WDD4"/>
<dbReference type="KEGG" id="icp:ICMP_489"/>
<comment type="subcellular location">
    <subcellularLocation>
        <location evidence="2">Membrane</location>
        <topology evidence="2">Multi-pass membrane protein</topology>
    </subcellularLocation>
</comment>
<dbReference type="EMBL" id="AP010872">
    <property type="protein sequence ID" value="BAH83340.1"/>
    <property type="molecule type" value="Genomic_DNA"/>
</dbReference>
<name>C5WDD4_9ENTR</name>
<dbReference type="OrthoDB" id="9799441at2"/>
<comment type="subunit">
    <text evidence="11">Part of an enzyme complex containing four subunits: a flavoprotein, an iron-sulfur protein, plus two membrane-anchoring proteins, SdhC and SdhD. The complex can form homotrimers.</text>
</comment>
<dbReference type="STRING" id="476281.ICMP_489"/>
<keyword evidence="7 12" id="KW-0479">Metal-binding</keyword>
<keyword evidence="6 13" id="KW-0812">Transmembrane</keyword>
<dbReference type="RefSeq" id="WP_041069602.1">
    <property type="nucleotide sequence ID" value="NZ_AP010872.1"/>
</dbReference>
<dbReference type="InterPro" id="IPR000701">
    <property type="entry name" value="SuccDH_FuR_B_TM-su"/>
</dbReference>
<dbReference type="PANTHER" id="PTHR10978:SF5">
    <property type="entry name" value="SUCCINATE DEHYDROGENASE CYTOCHROME B560 SUBUNIT, MITOCHONDRIAL"/>
    <property type="match status" value="1"/>
</dbReference>